<keyword evidence="1" id="KW-0560">Oxidoreductase</keyword>
<dbReference type="PANTHER" id="PTHR30466:SF1">
    <property type="entry name" value="FMN REDUCTASE (NADH) RUTF"/>
    <property type="match status" value="1"/>
</dbReference>
<evidence type="ECO:0000256" key="2">
    <source>
        <dbReference type="SAM" id="MobiDB-lite"/>
    </source>
</evidence>
<organism evidence="4 5">
    <name type="scientific">Thermasporomyces composti</name>
    <dbReference type="NCBI Taxonomy" id="696763"/>
    <lineage>
        <taxon>Bacteria</taxon>
        <taxon>Bacillati</taxon>
        <taxon>Actinomycetota</taxon>
        <taxon>Actinomycetes</taxon>
        <taxon>Propionibacteriales</taxon>
        <taxon>Nocardioidaceae</taxon>
        <taxon>Thermasporomyces</taxon>
    </lineage>
</organism>
<dbReference type="SMART" id="SM00903">
    <property type="entry name" value="Flavin_Reduct"/>
    <property type="match status" value="1"/>
</dbReference>
<evidence type="ECO:0000256" key="1">
    <source>
        <dbReference type="ARBA" id="ARBA00023002"/>
    </source>
</evidence>
<feature type="domain" description="Flavin reductase like" evidence="3">
    <location>
        <begin position="33"/>
        <end position="183"/>
    </location>
</feature>
<dbReference type="PANTHER" id="PTHR30466">
    <property type="entry name" value="FLAVIN REDUCTASE"/>
    <property type="match status" value="1"/>
</dbReference>
<sequence length="190" mass="20563">MSHDRPDATGGAIHGDHPFLPPPEQRNPIRRLRGRLTAPVTLWTAGTASDPTPGARAGLPVSSLLVADGEPGLVLGLVDDNSELWEVLEATGRFAISVLRWEHRALADAFAGVEPAPGGPFRLTEWTATEWGPVPTTVQTWAGCRLLQARPFGWALAVEAEIEHVVLGDETDPLVHRRGRYVPLPSAEQR</sequence>
<comment type="caution">
    <text evidence="4">The sequence shown here is derived from an EMBL/GenBank/DDBJ whole genome shotgun (WGS) entry which is preliminary data.</text>
</comment>
<dbReference type="Pfam" id="PF01613">
    <property type="entry name" value="Flavin_Reduct"/>
    <property type="match status" value="1"/>
</dbReference>
<dbReference type="EMBL" id="QTUC01000001">
    <property type="protein sequence ID" value="REF36719.1"/>
    <property type="molecule type" value="Genomic_DNA"/>
</dbReference>
<keyword evidence="5" id="KW-1185">Reference proteome</keyword>
<proteinExistence type="predicted"/>
<protein>
    <submittedName>
        <fullName evidence="4">Flavin reductase (DIM6/NTAB) family NADH-FMN oxidoreductase RutF</fullName>
    </submittedName>
</protein>
<dbReference type="Gene3D" id="2.30.110.10">
    <property type="entry name" value="Electron Transport, Fmn-binding Protein, Chain A"/>
    <property type="match status" value="1"/>
</dbReference>
<dbReference type="InterPro" id="IPR050268">
    <property type="entry name" value="NADH-dep_flavin_reductase"/>
</dbReference>
<evidence type="ECO:0000313" key="4">
    <source>
        <dbReference type="EMBL" id="REF36719.1"/>
    </source>
</evidence>
<dbReference type="RefSeq" id="WP_115851987.1">
    <property type="nucleotide sequence ID" value="NZ_QTUC01000001.1"/>
</dbReference>
<name>A0A3D9V5H7_THECX</name>
<evidence type="ECO:0000259" key="3">
    <source>
        <dbReference type="SMART" id="SM00903"/>
    </source>
</evidence>
<reference evidence="4 5" key="1">
    <citation type="submission" date="2018-08" db="EMBL/GenBank/DDBJ databases">
        <title>Sequencing the genomes of 1000 actinobacteria strains.</title>
        <authorList>
            <person name="Klenk H.-P."/>
        </authorList>
    </citation>
    <scope>NUCLEOTIDE SEQUENCE [LARGE SCALE GENOMIC DNA]</scope>
    <source>
        <strain evidence="4 5">DSM 22891</strain>
    </source>
</reference>
<evidence type="ECO:0000313" key="5">
    <source>
        <dbReference type="Proteomes" id="UP000256485"/>
    </source>
</evidence>
<accession>A0A3D9V5H7</accession>
<dbReference type="AlphaFoldDB" id="A0A3D9V5H7"/>
<dbReference type="GO" id="GO:0042602">
    <property type="term" value="F:riboflavin reductase (NADPH) activity"/>
    <property type="evidence" value="ECO:0007669"/>
    <property type="project" value="TreeGrafter"/>
</dbReference>
<gene>
    <name evidence="4" type="ORF">DFJ64_2142</name>
</gene>
<dbReference type="GO" id="GO:0010181">
    <property type="term" value="F:FMN binding"/>
    <property type="evidence" value="ECO:0007669"/>
    <property type="project" value="InterPro"/>
</dbReference>
<dbReference type="SUPFAM" id="SSF50475">
    <property type="entry name" value="FMN-binding split barrel"/>
    <property type="match status" value="1"/>
</dbReference>
<dbReference type="OrthoDB" id="3394673at2"/>
<feature type="region of interest" description="Disordered" evidence="2">
    <location>
        <begin position="1"/>
        <end position="27"/>
    </location>
</feature>
<dbReference type="InterPro" id="IPR012349">
    <property type="entry name" value="Split_barrel_FMN-bd"/>
</dbReference>
<dbReference type="Proteomes" id="UP000256485">
    <property type="component" value="Unassembled WGS sequence"/>
</dbReference>
<dbReference type="InterPro" id="IPR002563">
    <property type="entry name" value="Flavin_Rdtase-like_dom"/>
</dbReference>